<evidence type="ECO:0000256" key="1">
    <source>
        <dbReference type="ARBA" id="ARBA00022512"/>
    </source>
</evidence>
<dbReference type="Proteomes" id="UP000013988">
    <property type="component" value="Unassembled WGS sequence"/>
</dbReference>
<keyword evidence="1" id="KW-0134">Cell wall</keyword>
<dbReference type="Pfam" id="PF00746">
    <property type="entry name" value="Gram_pos_anchor"/>
    <property type="match status" value="1"/>
</dbReference>
<keyword evidence="5" id="KW-0812">Transmembrane</keyword>
<evidence type="ECO:0000256" key="4">
    <source>
        <dbReference type="ARBA" id="ARBA00023088"/>
    </source>
</evidence>
<dbReference type="AlphaFoldDB" id="R9CFG5"/>
<keyword evidence="8" id="KW-1185">Reference proteome</keyword>
<evidence type="ECO:0000256" key="2">
    <source>
        <dbReference type="ARBA" id="ARBA00022525"/>
    </source>
</evidence>
<gene>
    <name evidence="7" type="ORF">A500_09430</name>
</gene>
<feature type="transmembrane region" description="Helical" evidence="5">
    <location>
        <begin position="15"/>
        <end position="33"/>
    </location>
</feature>
<accession>R9CFG5</accession>
<dbReference type="PATRIC" id="fig|1202534.3.peg.1879"/>
<comment type="caution">
    <text evidence="7">The sequence shown here is derived from an EMBL/GenBank/DDBJ whole genome shotgun (WGS) entry which is preliminary data.</text>
</comment>
<keyword evidence="5" id="KW-0472">Membrane</keyword>
<sequence length="42" mass="4348">DNGGSLPATGGNNPIYPLVIGLIIVGAGAFFVFNKKKKETTK</sequence>
<dbReference type="NCBIfam" id="TIGR01167">
    <property type="entry name" value="LPXTG_anchor"/>
    <property type="match status" value="1"/>
</dbReference>
<proteinExistence type="predicted"/>
<evidence type="ECO:0000313" key="8">
    <source>
        <dbReference type="Proteomes" id="UP000013988"/>
    </source>
</evidence>
<keyword evidence="4" id="KW-0572">Peptidoglycan-anchor</keyword>
<organism evidence="7 8">
    <name type="scientific">Clostridium sartagoforme AAU1</name>
    <dbReference type="NCBI Taxonomy" id="1202534"/>
    <lineage>
        <taxon>Bacteria</taxon>
        <taxon>Bacillati</taxon>
        <taxon>Bacillota</taxon>
        <taxon>Clostridia</taxon>
        <taxon>Eubacteriales</taxon>
        <taxon>Clostridiaceae</taxon>
        <taxon>Clostridium</taxon>
    </lineage>
</organism>
<feature type="domain" description="Gram-positive cocci surface proteins LPxTG" evidence="6">
    <location>
        <begin position="2"/>
        <end position="39"/>
    </location>
</feature>
<keyword evidence="3" id="KW-0732">Signal</keyword>
<keyword evidence="5" id="KW-1133">Transmembrane helix</keyword>
<evidence type="ECO:0000256" key="5">
    <source>
        <dbReference type="SAM" id="Phobius"/>
    </source>
</evidence>
<dbReference type="EMBL" id="ASRV01000110">
    <property type="protein sequence ID" value="EOR25946.1"/>
    <property type="molecule type" value="Genomic_DNA"/>
</dbReference>
<evidence type="ECO:0000259" key="6">
    <source>
        <dbReference type="Pfam" id="PF00746"/>
    </source>
</evidence>
<feature type="non-terminal residue" evidence="7">
    <location>
        <position position="1"/>
    </location>
</feature>
<protein>
    <recommendedName>
        <fullName evidence="6">Gram-positive cocci surface proteins LPxTG domain-containing protein</fullName>
    </recommendedName>
</protein>
<evidence type="ECO:0000256" key="3">
    <source>
        <dbReference type="ARBA" id="ARBA00022729"/>
    </source>
</evidence>
<evidence type="ECO:0000313" key="7">
    <source>
        <dbReference type="EMBL" id="EOR25946.1"/>
    </source>
</evidence>
<dbReference type="InterPro" id="IPR019931">
    <property type="entry name" value="LPXTG_anchor"/>
</dbReference>
<reference evidence="7 8" key="1">
    <citation type="submission" date="2013-03" db="EMBL/GenBank/DDBJ databases">
        <title>Whole genome shotgun sequencing of Clostridium sartagoforme AAU1.</title>
        <authorList>
            <person name="Joshi C.G."/>
            <person name="Duggirala S.M."/>
            <person name="Nathani N.M."/>
            <person name="Bhatt V.D."/>
            <person name="Patel A.K."/>
            <person name="Pandya P.R."/>
            <person name="KaPatel J.A."/>
        </authorList>
    </citation>
    <scope>NUCLEOTIDE SEQUENCE [LARGE SCALE GENOMIC DNA]</scope>
    <source>
        <strain evidence="7 8">AAU1</strain>
    </source>
</reference>
<name>R9CFG5_9CLOT</name>
<keyword evidence="2" id="KW-0964">Secreted</keyword>